<evidence type="ECO:0000313" key="3">
    <source>
        <dbReference type="Proteomes" id="UP000216363"/>
    </source>
</evidence>
<reference evidence="2 3" key="1">
    <citation type="submission" date="2017-07" db="EMBL/GenBank/DDBJ databases">
        <title>Draft genome of Ochrobactrum lupini type strain LUP21.</title>
        <authorList>
            <person name="Krzyzanowska D.M."/>
            <person name="Jafra S."/>
        </authorList>
    </citation>
    <scope>NUCLEOTIDE SEQUENCE [LARGE SCALE GENOMIC DNA]</scope>
    <source>
        <strain evidence="2 3">LUP21</strain>
    </source>
</reference>
<organism evidence="2 3">
    <name type="scientific">Brucella lupini</name>
    <dbReference type="NCBI Taxonomy" id="255457"/>
    <lineage>
        <taxon>Bacteria</taxon>
        <taxon>Pseudomonadati</taxon>
        <taxon>Pseudomonadota</taxon>
        <taxon>Alphaproteobacteria</taxon>
        <taxon>Hyphomicrobiales</taxon>
        <taxon>Brucellaceae</taxon>
        <taxon>Brucella/Ochrobactrum group</taxon>
        <taxon>Brucella</taxon>
    </lineage>
</organism>
<evidence type="ECO:0000256" key="1">
    <source>
        <dbReference type="SAM" id="Phobius"/>
    </source>
</evidence>
<dbReference type="Proteomes" id="UP000216363">
    <property type="component" value="Unassembled WGS sequence"/>
</dbReference>
<evidence type="ECO:0000313" key="2">
    <source>
        <dbReference type="EMBL" id="OYR31993.1"/>
    </source>
</evidence>
<sequence length="39" mass="4166">MAIEANPNESDSSDSLLLPLAALCSTATLSFGDVFRNFF</sequence>
<keyword evidence="1" id="KW-0472">Membrane</keyword>
<protein>
    <submittedName>
        <fullName evidence="2">Uncharacterized protein</fullName>
    </submittedName>
</protein>
<proteinExistence type="predicted"/>
<keyword evidence="1" id="KW-1133">Transmembrane helix</keyword>
<comment type="caution">
    <text evidence="2">The sequence shown here is derived from an EMBL/GenBank/DDBJ whole genome shotgun (WGS) entry which is preliminary data.</text>
</comment>
<dbReference type="AlphaFoldDB" id="A0A256GXU8"/>
<name>A0A256GXU8_9HYPH</name>
<feature type="transmembrane region" description="Helical" evidence="1">
    <location>
        <begin position="16"/>
        <end position="35"/>
    </location>
</feature>
<dbReference type="EMBL" id="NNRN01000031">
    <property type="protein sequence ID" value="OYR31993.1"/>
    <property type="molecule type" value="Genomic_DNA"/>
</dbReference>
<accession>A0A256GXU8</accession>
<keyword evidence="1" id="KW-0812">Transmembrane</keyword>
<gene>
    <name evidence="2" type="ORF">CES86_0347</name>
</gene>